<dbReference type="Proteomes" id="UP000025227">
    <property type="component" value="Unplaced"/>
</dbReference>
<dbReference type="InterPro" id="IPR005069">
    <property type="entry name" value="Nucl-diP-sugar_transferase"/>
</dbReference>
<evidence type="ECO:0000313" key="5">
    <source>
        <dbReference type="WBParaSite" id="HCON_00056950-00001"/>
    </source>
</evidence>
<evidence type="ECO:0000313" key="4">
    <source>
        <dbReference type="Proteomes" id="UP000025227"/>
    </source>
</evidence>
<reference evidence="5" key="1">
    <citation type="submission" date="2020-12" db="UniProtKB">
        <authorList>
            <consortium name="WormBaseParasite"/>
        </authorList>
    </citation>
    <scope>IDENTIFICATION</scope>
    <source>
        <strain evidence="5">MHco3</strain>
    </source>
</reference>
<dbReference type="Pfam" id="PF03407">
    <property type="entry name" value="Nucleotid_trans"/>
    <property type="match status" value="1"/>
</dbReference>
<feature type="domain" description="Nucleotide-diphospho-sugar transferase" evidence="3">
    <location>
        <begin position="172"/>
        <end position="364"/>
    </location>
</feature>
<name>A0A7I4Y8C0_HAECO</name>
<dbReference type="PANTHER" id="PTHR31967:SF12">
    <property type="entry name" value="NUCLEOTIDE-DIPHOSPHO-SUGAR TRANSFERASE DOMAIN-CONTAINING PROTEIN"/>
    <property type="match status" value="1"/>
</dbReference>
<protein>
    <submittedName>
        <fullName evidence="5">Nucleotid_trans domain-containing protein</fullName>
    </submittedName>
</protein>
<keyword evidence="2" id="KW-1133">Transmembrane helix</keyword>
<keyword evidence="2" id="KW-0812">Transmembrane</keyword>
<proteinExistence type="predicted"/>
<feature type="transmembrane region" description="Helical" evidence="2">
    <location>
        <begin position="12"/>
        <end position="33"/>
    </location>
</feature>
<keyword evidence="2" id="KW-0472">Membrane</keyword>
<keyword evidence="4" id="KW-1185">Reference proteome</keyword>
<sequence length="395" mass="45192">ITHHKSGDMRKIIILALLFYITAHTIYFIYSLMHVSYTRRQFSKRDLSDGPLVLKEGVVAKKGKVIPLTKKSKKKASKHSAHVRGPKTNSHSDGKNSILLSKTVISPKVDRNHSLHHGFVKKFTEEAKLMSQSRKLIYFTVVNGAFEKMTLNWLCNVAAFKGSQELMLIVSTSKALCDKVHREYGQKVHCIFADLPGYEEDLDWGEQKYIDFLVVRLQLMKALVESSVRFVLIETDSTWFRDPMELFLNATMIDDADIVTPIKGTTHAGDSLAFSPMLVEPTNTSVVLFKEINRRISDNTSLYDQDVLNELCSIQHHGVVCRNFEYNEIADGKWYYLSDEDKGLMQPYIVNNNFYVGLKNKEARQAISGLWFLTRSGRCSVEKVERARKRFLGLR</sequence>
<evidence type="ECO:0000256" key="1">
    <source>
        <dbReference type="SAM" id="MobiDB-lite"/>
    </source>
</evidence>
<organism evidence="4 5">
    <name type="scientific">Haemonchus contortus</name>
    <name type="common">Barber pole worm</name>
    <dbReference type="NCBI Taxonomy" id="6289"/>
    <lineage>
        <taxon>Eukaryota</taxon>
        <taxon>Metazoa</taxon>
        <taxon>Ecdysozoa</taxon>
        <taxon>Nematoda</taxon>
        <taxon>Chromadorea</taxon>
        <taxon>Rhabditida</taxon>
        <taxon>Rhabditina</taxon>
        <taxon>Rhabditomorpha</taxon>
        <taxon>Strongyloidea</taxon>
        <taxon>Trichostrongylidae</taxon>
        <taxon>Haemonchus</taxon>
    </lineage>
</organism>
<dbReference type="WBParaSite" id="HCON_00056950-00001">
    <property type="protein sequence ID" value="HCON_00056950-00001"/>
    <property type="gene ID" value="HCON_00056950"/>
</dbReference>
<dbReference type="PANTHER" id="PTHR31967">
    <property type="entry name" value="GROUNDHOG (HEDGEHOG-LIKE FAMILY)-RELATED"/>
    <property type="match status" value="1"/>
</dbReference>
<dbReference type="OrthoDB" id="1712432at2759"/>
<dbReference type="AlphaFoldDB" id="A0A7I4Y8C0"/>
<feature type="region of interest" description="Disordered" evidence="1">
    <location>
        <begin position="69"/>
        <end position="95"/>
    </location>
</feature>
<feature type="compositionally biased region" description="Basic residues" evidence="1">
    <location>
        <begin position="70"/>
        <end position="85"/>
    </location>
</feature>
<accession>A0A7I4Y8C0</accession>
<evidence type="ECO:0000256" key="2">
    <source>
        <dbReference type="SAM" id="Phobius"/>
    </source>
</evidence>
<evidence type="ECO:0000259" key="3">
    <source>
        <dbReference type="Pfam" id="PF03407"/>
    </source>
</evidence>